<dbReference type="Gene3D" id="3.30.200.20">
    <property type="entry name" value="Phosphorylase Kinase, domain 1"/>
    <property type="match status" value="1"/>
</dbReference>
<dbReference type="Proteomes" id="UP000078284">
    <property type="component" value="Chromosome 5"/>
</dbReference>
<keyword evidence="2" id="KW-0808">Transferase</keyword>
<feature type="region of interest" description="Disordered" evidence="5">
    <location>
        <begin position="1"/>
        <end position="56"/>
    </location>
</feature>
<keyword evidence="2" id="KW-0418">Kinase</keyword>
<dbReference type="InterPro" id="IPR000719">
    <property type="entry name" value="Prot_kinase_dom"/>
</dbReference>
<dbReference type="AlphaFoldDB" id="A0A178US05"/>
<proteinExistence type="predicted"/>
<dbReference type="Pfam" id="PF00069">
    <property type="entry name" value="Pkinase"/>
    <property type="match status" value="1"/>
</dbReference>
<comment type="subcellular location">
    <subcellularLocation>
        <location evidence="1">Cell membrane</location>
        <topology evidence="1">Lipid-anchor</topology>
    </subcellularLocation>
</comment>
<evidence type="ECO:0000256" key="3">
    <source>
        <dbReference type="ARBA" id="ARBA00023136"/>
    </source>
</evidence>
<accession>A0A178US05</accession>
<reference evidence="8" key="1">
    <citation type="journal article" date="2016" name="Proc. Natl. Acad. Sci. U.S.A.">
        <title>Chromosome-level assembly of Arabidopsis thaliana Ler reveals the extent of translocation and inversion polymorphisms.</title>
        <authorList>
            <person name="Zapata L."/>
            <person name="Ding J."/>
            <person name="Willing E.M."/>
            <person name="Hartwig B."/>
            <person name="Bezdan D."/>
            <person name="Jiao W.B."/>
            <person name="Patel V."/>
            <person name="Velikkakam James G."/>
            <person name="Koornneef M."/>
            <person name="Ossowski S."/>
            <person name="Schneeberger K."/>
        </authorList>
    </citation>
    <scope>NUCLEOTIDE SEQUENCE [LARGE SCALE GENOMIC DNA]</scope>
    <source>
        <strain evidence="8">cv. Landsberg erecta</strain>
    </source>
</reference>
<feature type="domain" description="Protein kinase" evidence="6">
    <location>
        <begin position="73"/>
        <end position="369"/>
    </location>
</feature>
<evidence type="ECO:0000256" key="2">
    <source>
        <dbReference type="ARBA" id="ARBA00022527"/>
    </source>
</evidence>
<dbReference type="GO" id="GO:0005886">
    <property type="term" value="C:plasma membrane"/>
    <property type="evidence" value="ECO:0007669"/>
    <property type="project" value="UniProtKB-SubCell"/>
</dbReference>
<dbReference type="GO" id="GO:0004674">
    <property type="term" value="F:protein serine/threonine kinase activity"/>
    <property type="evidence" value="ECO:0007669"/>
    <property type="project" value="UniProtKB-KW"/>
</dbReference>
<dbReference type="Gene3D" id="1.10.510.10">
    <property type="entry name" value="Transferase(Phosphotransferase) domain 1"/>
    <property type="match status" value="1"/>
</dbReference>
<gene>
    <name evidence="7" type="ordered locus">AXX17_At5g59520</name>
</gene>
<feature type="compositionally biased region" description="Low complexity" evidence="5">
    <location>
        <begin position="19"/>
        <end position="44"/>
    </location>
</feature>
<dbReference type="PROSITE" id="PS50011">
    <property type="entry name" value="PROTEIN_KINASE_DOM"/>
    <property type="match status" value="1"/>
</dbReference>
<dbReference type="PANTHER" id="PTHR47985">
    <property type="entry name" value="OS07G0668900 PROTEIN"/>
    <property type="match status" value="1"/>
</dbReference>
<dbReference type="InterPro" id="IPR011009">
    <property type="entry name" value="Kinase-like_dom_sf"/>
</dbReference>
<sequence>MSNRFLCCLGGGGSSKVMQDPSELPQQQQPSDSSDSSDTPGQQSEGDDEADDEDPSSIVKFRWNDVVEGTDNFAITHLIGQGTYGKVYRCKFPEGHKVGAAKIHSNGITDGLSETVAETTTLYAADHPNVIKLVGKYYGMEKSVLVYEFMPNGSLDHHLFAHARQVQGLTLPTRVLDWNTRLRIAVGVAEGLVYVHQGLYAIHRDIKVENILLDKDFVPKLTDFGFATKIVYNSDGVERLREFNTRGTQGYIAPEADEFALVSTKSDIYSYGVLLLVLLTGRKAYDLARPVAKEKLTDWLMPVWTRLEYAPMIVDVALGNKYSIEGLNKLLQTARMCINPQALERPAMDFVETMVREAAAFPVPKEPLVKERISTSTSTYEV</sequence>
<evidence type="ECO:0000313" key="7">
    <source>
        <dbReference type="EMBL" id="OAO95692.1"/>
    </source>
</evidence>
<keyword evidence="2" id="KW-0723">Serine/threonine-protein kinase</keyword>
<protein>
    <recommendedName>
        <fullName evidence="6">Protein kinase domain-containing protein</fullName>
    </recommendedName>
</protein>
<evidence type="ECO:0000259" key="6">
    <source>
        <dbReference type="PROSITE" id="PS50011"/>
    </source>
</evidence>
<dbReference type="GO" id="GO:0005524">
    <property type="term" value="F:ATP binding"/>
    <property type="evidence" value="ECO:0007669"/>
    <property type="project" value="InterPro"/>
</dbReference>
<comment type="caution">
    <text evidence="7">The sequence shown here is derived from an EMBL/GenBank/DDBJ whole genome shotgun (WGS) entry which is preliminary data.</text>
</comment>
<dbReference type="EMBL" id="LUHQ01000005">
    <property type="protein sequence ID" value="OAO95692.1"/>
    <property type="molecule type" value="Genomic_DNA"/>
</dbReference>
<evidence type="ECO:0000313" key="8">
    <source>
        <dbReference type="Proteomes" id="UP000078284"/>
    </source>
</evidence>
<keyword evidence="3" id="KW-0472">Membrane</keyword>
<name>A0A178US05_ARATH</name>
<organism evidence="7 8">
    <name type="scientific">Arabidopsis thaliana</name>
    <name type="common">Mouse-ear cress</name>
    <dbReference type="NCBI Taxonomy" id="3702"/>
    <lineage>
        <taxon>Eukaryota</taxon>
        <taxon>Viridiplantae</taxon>
        <taxon>Streptophyta</taxon>
        <taxon>Embryophyta</taxon>
        <taxon>Tracheophyta</taxon>
        <taxon>Spermatophyta</taxon>
        <taxon>Magnoliopsida</taxon>
        <taxon>eudicotyledons</taxon>
        <taxon>Gunneridae</taxon>
        <taxon>Pentapetalae</taxon>
        <taxon>rosids</taxon>
        <taxon>malvids</taxon>
        <taxon>Brassicales</taxon>
        <taxon>Brassicaceae</taxon>
        <taxon>Camelineae</taxon>
        <taxon>Arabidopsis</taxon>
    </lineage>
</organism>
<dbReference type="SMART" id="SM00220">
    <property type="entry name" value="S_TKc"/>
    <property type="match status" value="1"/>
</dbReference>
<feature type="compositionally biased region" description="Acidic residues" evidence="5">
    <location>
        <begin position="45"/>
        <end position="55"/>
    </location>
</feature>
<dbReference type="ExpressionAtlas" id="A0A178US05">
    <property type="expression patterns" value="baseline and differential"/>
</dbReference>
<keyword evidence="4" id="KW-0449">Lipoprotein</keyword>
<evidence type="ECO:0000256" key="1">
    <source>
        <dbReference type="ARBA" id="ARBA00004193"/>
    </source>
</evidence>
<dbReference type="PANTHER" id="PTHR47985:SF4">
    <property type="entry name" value="SERINE_THREONINE-PROTEIN KINASE PBL27"/>
    <property type="match status" value="1"/>
</dbReference>
<dbReference type="FunFam" id="1.10.510.10:FF:001078">
    <property type="entry name" value="Kinase family protein"/>
    <property type="match status" value="1"/>
</dbReference>
<evidence type="ECO:0000256" key="5">
    <source>
        <dbReference type="SAM" id="MobiDB-lite"/>
    </source>
</evidence>
<evidence type="ECO:0000256" key="4">
    <source>
        <dbReference type="ARBA" id="ARBA00023288"/>
    </source>
</evidence>
<dbReference type="SUPFAM" id="SSF56112">
    <property type="entry name" value="Protein kinase-like (PK-like)"/>
    <property type="match status" value="1"/>
</dbReference>